<dbReference type="AlphaFoldDB" id="A0A0V1N583"/>
<comment type="caution">
    <text evidence="2">The sequence shown here is derived from an EMBL/GenBank/DDBJ whole genome shotgun (WGS) entry which is preliminary data.</text>
</comment>
<dbReference type="OrthoDB" id="5871302at2759"/>
<dbReference type="InterPro" id="IPR040676">
    <property type="entry name" value="DUF5641"/>
</dbReference>
<dbReference type="InterPro" id="IPR036397">
    <property type="entry name" value="RNaseH_sf"/>
</dbReference>
<accession>A0A0V1N583</accession>
<dbReference type="STRING" id="268474.A0A0V1N583"/>
<keyword evidence="3" id="KW-1185">Reference proteome</keyword>
<dbReference type="EMBL" id="JYDO01000008">
    <property type="protein sequence ID" value="KRZ79192.1"/>
    <property type="molecule type" value="Genomic_DNA"/>
</dbReference>
<dbReference type="Proteomes" id="UP000054843">
    <property type="component" value="Unassembled WGS sequence"/>
</dbReference>
<feature type="domain" description="DUF5641" evidence="1">
    <location>
        <begin position="299"/>
        <end position="349"/>
    </location>
</feature>
<dbReference type="PANTHER" id="PTHR47331:SF1">
    <property type="entry name" value="GAG-LIKE PROTEIN"/>
    <property type="match status" value="1"/>
</dbReference>
<dbReference type="Gene3D" id="3.30.420.10">
    <property type="entry name" value="Ribonuclease H-like superfamily/Ribonuclease H"/>
    <property type="match status" value="1"/>
</dbReference>
<reference evidence="2 3" key="1">
    <citation type="submission" date="2015-01" db="EMBL/GenBank/DDBJ databases">
        <title>Evolution of Trichinella species and genotypes.</title>
        <authorList>
            <person name="Korhonen P.K."/>
            <person name="Edoardo P."/>
            <person name="Giuseppe L.R."/>
            <person name="Gasser R.B."/>
        </authorList>
    </citation>
    <scope>NUCLEOTIDE SEQUENCE [LARGE SCALE GENOMIC DNA]</scope>
    <source>
        <strain evidence="2">ISS1980</strain>
    </source>
</reference>
<dbReference type="GO" id="GO:0003676">
    <property type="term" value="F:nucleic acid binding"/>
    <property type="evidence" value="ECO:0007669"/>
    <property type="project" value="InterPro"/>
</dbReference>
<sequence length="350" mass="40502">MNAGWIICGPVIANPSSPVTTTLCALMDQSIDRTLRRFWEIEEIGVGSKGDPEMSEQEKSFRDSLSFDGSRYSVRLLKKSGEMNLPNNFELARRRLGAVERRLAQDPVRREQYASIFQDYLKNGWAERVNDEGKSGRTWYLPHHVVYQQGPEEQKGLHLPVYMTFHQANAFLEHLSSGQNWETVQRHLASERVEWIFITERAPWCGGYWERLMRSVKTALKATLGQCLASPDELRTVLCEVEARVNDRPLTFVGSDIQEEMSLTPAHFLIGRSLTAFPDRSDRASRGALSSSLRHLLRRWSYQRKLIDAFWKRWQREYVVTLSSRGKWKRLQEQPRVGDVVLVADYNTPR</sequence>
<dbReference type="Pfam" id="PF18701">
    <property type="entry name" value="DUF5641"/>
    <property type="match status" value="1"/>
</dbReference>
<evidence type="ECO:0000313" key="3">
    <source>
        <dbReference type="Proteomes" id="UP000054843"/>
    </source>
</evidence>
<proteinExistence type="predicted"/>
<evidence type="ECO:0000259" key="1">
    <source>
        <dbReference type="Pfam" id="PF18701"/>
    </source>
</evidence>
<protein>
    <recommendedName>
        <fullName evidence="1">DUF5641 domain-containing protein</fullName>
    </recommendedName>
</protein>
<organism evidence="2 3">
    <name type="scientific">Trichinella papuae</name>
    <dbReference type="NCBI Taxonomy" id="268474"/>
    <lineage>
        <taxon>Eukaryota</taxon>
        <taxon>Metazoa</taxon>
        <taxon>Ecdysozoa</taxon>
        <taxon>Nematoda</taxon>
        <taxon>Enoplea</taxon>
        <taxon>Dorylaimia</taxon>
        <taxon>Trichinellida</taxon>
        <taxon>Trichinellidae</taxon>
        <taxon>Trichinella</taxon>
    </lineage>
</organism>
<dbReference type="PANTHER" id="PTHR47331">
    <property type="entry name" value="PHD-TYPE DOMAIN-CONTAINING PROTEIN"/>
    <property type="match status" value="1"/>
</dbReference>
<name>A0A0V1N583_9BILA</name>
<evidence type="ECO:0000313" key="2">
    <source>
        <dbReference type="EMBL" id="KRZ79192.1"/>
    </source>
</evidence>
<gene>
    <name evidence="2" type="ORF">T10_10535</name>
</gene>